<dbReference type="Pfam" id="PF11288">
    <property type="entry name" value="DUF3089"/>
    <property type="match status" value="1"/>
</dbReference>
<dbReference type="EMBL" id="UINC01018073">
    <property type="protein sequence ID" value="SVA75559.1"/>
    <property type="molecule type" value="Genomic_DNA"/>
</dbReference>
<dbReference type="SUPFAM" id="SSF53474">
    <property type="entry name" value="alpha/beta-Hydrolases"/>
    <property type="match status" value="1"/>
</dbReference>
<accession>A0A381YER7</accession>
<proteinExistence type="predicted"/>
<reference evidence="1" key="1">
    <citation type="submission" date="2018-05" db="EMBL/GenBank/DDBJ databases">
        <authorList>
            <person name="Lanie J.A."/>
            <person name="Ng W.-L."/>
            <person name="Kazmierczak K.M."/>
            <person name="Andrzejewski T.M."/>
            <person name="Davidsen T.M."/>
            <person name="Wayne K.J."/>
            <person name="Tettelin H."/>
            <person name="Glass J.I."/>
            <person name="Rusch D."/>
            <person name="Podicherti R."/>
            <person name="Tsui H.-C.T."/>
            <person name="Winkler M.E."/>
        </authorList>
    </citation>
    <scope>NUCLEOTIDE SEQUENCE</scope>
</reference>
<gene>
    <name evidence="1" type="ORF">METZ01_LOCUS128413</name>
</gene>
<sequence length="175" mass="20013">MQAKGKYLEFINSIKPLKSFKEEIPPPEIDYLKKDSWAAFPGVEGFHNLSPDISPPNKLKKFDVFYIHPTGFFGTKWNEDIDSESASFERTGSHMATQASVFSQTCNVYAPQYRQATYYSFFDLEGNGEAAQDLAYQDLSKAFQTYLRKYNKGRHFFVAGHSQGALHGQRLVHEH</sequence>
<dbReference type="InterPro" id="IPR029058">
    <property type="entry name" value="AB_hydrolase_fold"/>
</dbReference>
<protein>
    <recommendedName>
        <fullName evidence="2">DUF3089 domain-containing protein</fullName>
    </recommendedName>
</protein>
<evidence type="ECO:0000313" key="1">
    <source>
        <dbReference type="EMBL" id="SVA75559.1"/>
    </source>
</evidence>
<evidence type="ECO:0008006" key="2">
    <source>
        <dbReference type="Google" id="ProtNLM"/>
    </source>
</evidence>
<dbReference type="InterPro" id="IPR021440">
    <property type="entry name" value="DUF3089"/>
</dbReference>
<feature type="non-terminal residue" evidence="1">
    <location>
        <position position="175"/>
    </location>
</feature>
<name>A0A381YER7_9ZZZZ</name>
<organism evidence="1">
    <name type="scientific">marine metagenome</name>
    <dbReference type="NCBI Taxonomy" id="408172"/>
    <lineage>
        <taxon>unclassified sequences</taxon>
        <taxon>metagenomes</taxon>
        <taxon>ecological metagenomes</taxon>
    </lineage>
</organism>
<dbReference type="AlphaFoldDB" id="A0A381YER7"/>